<evidence type="ECO:0000313" key="3">
    <source>
        <dbReference type="Proteomes" id="UP000557204"/>
    </source>
</evidence>
<sequence>MEIVSAALLEPHAPTTPTRQVGVVLVHGMRQDGSAWARQVDHLESLGHSAVAVDLPGHGRRMSERFSFRRAWDHLDDAVASFPRDTPVMMVGQSLGGYVSLGWAAQRTTPDEDRPLLGVVASGCSTEPRGKPVRLYRDVADGLVRAGSSVMRRLAPGAGNDRDDRPGWDLVTDALGELSGWSALADLEAVDVPVWLVNGARCHLRWQEQRFARTADRGALVVVPGIGHDVHLDAPDDYNRVLSRALADFARD</sequence>
<dbReference type="PANTHER" id="PTHR42886">
    <property type="entry name" value="RE40534P-RELATED"/>
    <property type="match status" value="1"/>
</dbReference>
<dbReference type="GO" id="GO:0042171">
    <property type="term" value="F:lysophosphatidic acid acyltransferase activity"/>
    <property type="evidence" value="ECO:0007669"/>
    <property type="project" value="TreeGrafter"/>
</dbReference>
<comment type="caution">
    <text evidence="2">The sequence shown here is derived from an EMBL/GenBank/DDBJ whole genome shotgun (WGS) entry which is preliminary data.</text>
</comment>
<dbReference type="Proteomes" id="UP000557204">
    <property type="component" value="Unassembled WGS sequence"/>
</dbReference>
<gene>
    <name evidence="2" type="ORF">HLI28_09815</name>
</gene>
<evidence type="ECO:0000259" key="1">
    <source>
        <dbReference type="Pfam" id="PF12697"/>
    </source>
</evidence>
<proteinExistence type="predicted"/>
<evidence type="ECO:0000313" key="2">
    <source>
        <dbReference type="EMBL" id="NNU27834.1"/>
    </source>
</evidence>
<organism evidence="2 3">
    <name type="scientific">Isoptericola sediminis</name>
    <dbReference type="NCBI Taxonomy" id="2733572"/>
    <lineage>
        <taxon>Bacteria</taxon>
        <taxon>Bacillati</taxon>
        <taxon>Actinomycetota</taxon>
        <taxon>Actinomycetes</taxon>
        <taxon>Micrococcales</taxon>
        <taxon>Promicromonosporaceae</taxon>
        <taxon>Isoptericola</taxon>
    </lineage>
</organism>
<accession>A0A849JZ50</accession>
<dbReference type="InterPro" id="IPR000073">
    <property type="entry name" value="AB_hydrolase_1"/>
</dbReference>
<dbReference type="GO" id="GO:0052689">
    <property type="term" value="F:carboxylic ester hydrolase activity"/>
    <property type="evidence" value="ECO:0007669"/>
    <property type="project" value="TreeGrafter"/>
</dbReference>
<keyword evidence="3" id="KW-1185">Reference proteome</keyword>
<dbReference type="EMBL" id="JABFAJ010000018">
    <property type="protein sequence ID" value="NNU27834.1"/>
    <property type="molecule type" value="Genomic_DNA"/>
</dbReference>
<keyword evidence="2" id="KW-0378">Hydrolase</keyword>
<reference evidence="2 3" key="1">
    <citation type="submission" date="2020-05" db="EMBL/GenBank/DDBJ databases">
        <title>Genome sequence of Isoptericola sp. JC619 isolated from Chilika lagoon, India.</title>
        <authorList>
            <person name="Kumar D."/>
            <person name="Appam K."/>
            <person name="Gandham S."/>
            <person name="Uppada J."/>
            <person name="Sasikala C."/>
            <person name="Venkata Ramana C."/>
        </authorList>
    </citation>
    <scope>NUCLEOTIDE SEQUENCE [LARGE SCALE GENOMIC DNA]</scope>
    <source>
        <strain evidence="2 3">JC619</strain>
    </source>
</reference>
<protein>
    <submittedName>
        <fullName evidence="2">Alpha/beta fold hydrolase</fullName>
    </submittedName>
</protein>
<dbReference type="InterPro" id="IPR029058">
    <property type="entry name" value="AB_hydrolase_fold"/>
</dbReference>
<dbReference type="Pfam" id="PF12697">
    <property type="entry name" value="Abhydrolase_6"/>
    <property type="match status" value="1"/>
</dbReference>
<dbReference type="GO" id="GO:0006654">
    <property type="term" value="P:phosphatidic acid biosynthetic process"/>
    <property type="evidence" value="ECO:0007669"/>
    <property type="project" value="TreeGrafter"/>
</dbReference>
<dbReference type="SUPFAM" id="SSF53474">
    <property type="entry name" value="alpha/beta-Hydrolases"/>
    <property type="match status" value="1"/>
</dbReference>
<dbReference type="GO" id="GO:0055088">
    <property type="term" value="P:lipid homeostasis"/>
    <property type="evidence" value="ECO:0007669"/>
    <property type="project" value="TreeGrafter"/>
</dbReference>
<dbReference type="Gene3D" id="3.40.50.1820">
    <property type="entry name" value="alpha/beta hydrolase"/>
    <property type="match status" value="1"/>
</dbReference>
<feature type="domain" description="AB hydrolase-1" evidence="1">
    <location>
        <begin position="23"/>
        <end position="240"/>
    </location>
</feature>
<dbReference type="PANTHER" id="PTHR42886:SF42">
    <property type="entry name" value="ALPHA_BETA-HYDROLASES SUPERFAMILY PROTEIN"/>
    <property type="match status" value="1"/>
</dbReference>
<name>A0A849JZ50_9MICO</name>
<dbReference type="AlphaFoldDB" id="A0A849JZ50"/>